<dbReference type="Proteomes" id="UP001500432">
    <property type="component" value="Unassembled WGS sequence"/>
</dbReference>
<dbReference type="PANTHER" id="PTHR43283">
    <property type="entry name" value="BETA-LACTAMASE-RELATED"/>
    <property type="match status" value="1"/>
</dbReference>
<evidence type="ECO:0000313" key="3">
    <source>
        <dbReference type="EMBL" id="GAA2196473.1"/>
    </source>
</evidence>
<accession>A0ABP5NER3</accession>
<keyword evidence="1" id="KW-0732">Signal</keyword>
<dbReference type="SUPFAM" id="SSF56601">
    <property type="entry name" value="beta-lactamase/transpeptidase-like"/>
    <property type="match status" value="1"/>
</dbReference>
<dbReference type="GO" id="GO:0016787">
    <property type="term" value="F:hydrolase activity"/>
    <property type="evidence" value="ECO:0007669"/>
    <property type="project" value="UniProtKB-KW"/>
</dbReference>
<dbReference type="InterPro" id="IPR050789">
    <property type="entry name" value="Diverse_Enzym_Activities"/>
</dbReference>
<gene>
    <name evidence="3" type="ORF">GCM10009849_01710</name>
</gene>
<dbReference type="PROSITE" id="PS51257">
    <property type="entry name" value="PROKAR_LIPOPROTEIN"/>
    <property type="match status" value="1"/>
</dbReference>
<reference evidence="4" key="1">
    <citation type="journal article" date="2019" name="Int. J. Syst. Evol. Microbiol.">
        <title>The Global Catalogue of Microorganisms (GCM) 10K type strain sequencing project: providing services to taxonomists for standard genome sequencing and annotation.</title>
        <authorList>
            <consortium name="The Broad Institute Genomics Platform"/>
            <consortium name="The Broad Institute Genome Sequencing Center for Infectious Disease"/>
            <person name="Wu L."/>
            <person name="Ma J."/>
        </authorList>
    </citation>
    <scope>NUCLEOTIDE SEQUENCE [LARGE SCALE GENOMIC DNA]</scope>
    <source>
        <strain evidence="4">JCM 16034</strain>
    </source>
</reference>
<dbReference type="EMBL" id="BAAAQW010000001">
    <property type="protein sequence ID" value="GAA2196473.1"/>
    <property type="molecule type" value="Genomic_DNA"/>
</dbReference>
<organism evidence="3 4">
    <name type="scientific">Sinomonas flava</name>
    <dbReference type="NCBI Taxonomy" id="496857"/>
    <lineage>
        <taxon>Bacteria</taxon>
        <taxon>Bacillati</taxon>
        <taxon>Actinomycetota</taxon>
        <taxon>Actinomycetes</taxon>
        <taxon>Micrococcales</taxon>
        <taxon>Micrococcaceae</taxon>
        <taxon>Sinomonas</taxon>
    </lineage>
</organism>
<feature type="chain" id="PRO_5046886136" evidence="1">
    <location>
        <begin position="28"/>
        <end position="391"/>
    </location>
</feature>
<proteinExistence type="predicted"/>
<evidence type="ECO:0000256" key="1">
    <source>
        <dbReference type="SAM" id="SignalP"/>
    </source>
</evidence>
<keyword evidence="3" id="KW-0378">Hydrolase</keyword>
<evidence type="ECO:0000313" key="4">
    <source>
        <dbReference type="Proteomes" id="UP001500432"/>
    </source>
</evidence>
<dbReference type="InterPro" id="IPR001466">
    <property type="entry name" value="Beta-lactam-related"/>
</dbReference>
<name>A0ABP5NER3_9MICC</name>
<feature type="domain" description="Beta-lactamase-related" evidence="2">
    <location>
        <begin position="57"/>
        <end position="306"/>
    </location>
</feature>
<protein>
    <submittedName>
        <fullName evidence="3">Serine hydrolase domain-containing protein</fullName>
    </submittedName>
</protein>
<dbReference type="RefSeq" id="WP_344297562.1">
    <property type="nucleotide sequence ID" value="NZ_BAAAQW010000001.1"/>
</dbReference>
<dbReference type="InterPro" id="IPR012338">
    <property type="entry name" value="Beta-lactam/transpept-like"/>
</dbReference>
<dbReference type="Pfam" id="PF00144">
    <property type="entry name" value="Beta-lactamase"/>
    <property type="match status" value="1"/>
</dbReference>
<sequence length="391" mass="41815">MAPERGGRRRAAAVLALFLALSGCAYAAPDPAPPAPAPGPMDSLDSQARLLIDNGAVAAVVQVRWPGGEWSRAYGVRDLDTKTPAQPDDRVAVASVTKTMTAVTVLKLVDDGLIGLDSPVNEVIPGFTTSLRPPGAITVRQLLSHTSGLPDFNDALPGDPDFRPLLGRPMTMERALELAGTLPWTAADVGGFRYSDTDYAALGLLVQTLRRRPFADVLRDEVITPLGLPKTSMGRVDVGAADLLHGYVTLRGERIDLSDNTFSAGMPYNGAVSSMADVNTFFGALFQGRLVSARSLAEMKKSPRPGLPYALGLWTHSGCSTNERYEGRGGFWHYVTVAVASDDGRYQAAMSVSVKPVATELEDPDTARQRELYGAQVESSLNETLDRLCQS</sequence>
<dbReference type="Gene3D" id="3.40.710.10">
    <property type="entry name" value="DD-peptidase/beta-lactamase superfamily"/>
    <property type="match status" value="1"/>
</dbReference>
<evidence type="ECO:0000259" key="2">
    <source>
        <dbReference type="Pfam" id="PF00144"/>
    </source>
</evidence>
<comment type="caution">
    <text evidence="3">The sequence shown here is derived from an EMBL/GenBank/DDBJ whole genome shotgun (WGS) entry which is preliminary data.</text>
</comment>
<feature type="signal peptide" evidence="1">
    <location>
        <begin position="1"/>
        <end position="27"/>
    </location>
</feature>
<keyword evidence="4" id="KW-1185">Reference proteome</keyword>